<gene>
    <name evidence="7" type="ORF">BAUCODRAFT_150603</name>
</gene>
<dbReference type="eggNOG" id="ENOG502SA4F">
    <property type="taxonomic scope" value="Eukaryota"/>
</dbReference>
<sequence>MSGSGFSFPPPPPPPPPPLQSDHAGSFQSRIYDDRQRGNSGYGNGRGQGVWDGRGRNRGGYLHPHPNRGGPTLRSQQQQRFPTGNRHTSSPNSLYQQQDTRSPLPITLASGTYADPDRATSNRQFSPTSSHVTPVSMAASLPRTAAGHKRKLEALRPPPHERVPKSQAAPATPSFGPPLLPAKPVKPRPAEAKVKTKPASNGLGLVPSSEDPQYSSSDDGDNEDIDEEAMHAELGAKLSFEHNGTVISLSSTAEIAAWQEERRRNWPTRARMTEREGERRRVGEERRRLLAMPPLPNSRWSVDFTTKKDDDRLHDRRQLDSITNEAITNEDSKFVTAKRQLAEREAELEDLRRRVADGQARIDMSQSRLVRHEGGGANPSSIPKPLVGYADDDDEDNPGVEPEHGASDTSSEVLSESSEISSASSTENVPDNDELPEETTSKLIDTSDAEFRKPVCKYFAASGHCRDGDACRFRHARTQGPQLTRGRTNPAQPPAAQRRAAVIETNGRKGIFQRLLEQQQEGEDRLALEVIKYLGKAGFFRDVSTETAVTPQ</sequence>
<dbReference type="GeneID" id="19109069"/>
<dbReference type="PANTHER" id="PTHR13309:SF0">
    <property type="entry name" value="FMR1-INTERACTING PROTEIN NUFIP1"/>
    <property type="match status" value="1"/>
</dbReference>
<reference evidence="7 8" key="1">
    <citation type="journal article" date="2012" name="PLoS Pathog.">
        <title>Diverse lifestyles and strategies of plant pathogenesis encoded in the genomes of eighteen Dothideomycetes fungi.</title>
        <authorList>
            <person name="Ohm R.A."/>
            <person name="Feau N."/>
            <person name="Henrissat B."/>
            <person name="Schoch C.L."/>
            <person name="Horwitz B.A."/>
            <person name="Barry K.W."/>
            <person name="Condon B.J."/>
            <person name="Copeland A.C."/>
            <person name="Dhillon B."/>
            <person name="Glaser F."/>
            <person name="Hesse C.N."/>
            <person name="Kosti I."/>
            <person name="LaButti K."/>
            <person name="Lindquist E.A."/>
            <person name="Lucas S."/>
            <person name="Salamov A.A."/>
            <person name="Bradshaw R.E."/>
            <person name="Ciuffetti L."/>
            <person name="Hamelin R.C."/>
            <person name="Kema G.H.J."/>
            <person name="Lawrence C."/>
            <person name="Scott J.A."/>
            <person name="Spatafora J.W."/>
            <person name="Turgeon B.G."/>
            <person name="de Wit P.J.G.M."/>
            <person name="Zhong S."/>
            <person name="Goodwin S.B."/>
            <person name="Grigoriev I.V."/>
        </authorList>
    </citation>
    <scope>NUCLEOTIDE SEQUENCE [LARGE SCALE GENOMIC DNA]</scope>
    <source>
        <strain evidence="7 8">UAMH 10762</strain>
    </source>
</reference>
<dbReference type="GO" id="GO:0008270">
    <property type="term" value="F:zinc ion binding"/>
    <property type="evidence" value="ECO:0007669"/>
    <property type="project" value="UniProtKB-KW"/>
</dbReference>
<dbReference type="PROSITE" id="PS50103">
    <property type="entry name" value="ZF_C3H1"/>
    <property type="match status" value="1"/>
</dbReference>
<evidence type="ECO:0000256" key="3">
    <source>
        <dbReference type="ARBA" id="ARBA00022833"/>
    </source>
</evidence>
<keyword evidence="8" id="KW-1185">Reference proteome</keyword>
<evidence type="ECO:0000256" key="5">
    <source>
        <dbReference type="SAM" id="MobiDB-lite"/>
    </source>
</evidence>
<dbReference type="KEGG" id="bcom:BAUCODRAFT_150603"/>
<feature type="zinc finger region" description="C3H1-type" evidence="4">
    <location>
        <begin position="450"/>
        <end position="478"/>
    </location>
</feature>
<organism evidence="7 8">
    <name type="scientific">Baudoinia panamericana (strain UAMH 10762)</name>
    <name type="common">Angels' share fungus</name>
    <name type="synonym">Baudoinia compniacensis (strain UAMH 10762)</name>
    <dbReference type="NCBI Taxonomy" id="717646"/>
    <lineage>
        <taxon>Eukaryota</taxon>
        <taxon>Fungi</taxon>
        <taxon>Dikarya</taxon>
        <taxon>Ascomycota</taxon>
        <taxon>Pezizomycotina</taxon>
        <taxon>Dothideomycetes</taxon>
        <taxon>Dothideomycetidae</taxon>
        <taxon>Mycosphaerellales</taxon>
        <taxon>Teratosphaeriaceae</taxon>
        <taxon>Baudoinia</taxon>
    </lineage>
</organism>
<proteinExistence type="predicted"/>
<name>M2LGM6_BAUPA</name>
<keyword evidence="1 4" id="KW-0479">Metal-binding</keyword>
<dbReference type="InterPro" id="IPR000571">
    <property type="entry name" value="Znf_CCCH"/>
</dbReference>
<feature type="compositionally biased region" description="Polar residues" evidence="5">
    <location>
        <begin position="121"/>
        <end position="133"/>
    </location>
</feature>
<feature type="compositionally biased region" description="Basic and acidic residues" evidence="5">
    <location>
        <begin position="152"/>
        <end position="164"/>
    </location>
</feature>
<dbReference type="PANTHER" id="PTHR13309">
    <property type="entry name" value="NUCLEAR FRAGILE X MENTAL RETARDATION PROTEIN INTERACTING PROTEIN 1"/>
    <property type="match status" value="1"/>
</dbReference>
<dbReference type="GO" id="GO:0003723">
    <property type="term" value="F:RNA binding"/>
    <property type="evidence" value="ECO:0007669"/>
    <property type="project" value="InterPro"/>
</dbReference>
<dbReference type="GO" id="GO:0005634">
    <property type="term" value="C:nucleus"/>
    <property type="evidence" value="ECO:0007669"/>
    <property type="project" value="TreeGrafter"/>
</dbReference>
<feature type="compositionally biased region" description="Gly residues" evidence="5">
    <location>
        <begin position="40"/>
        <end position="52"/>
    </location>
</feature>
<feature type="compositionally biased region" description="Basic and acidic residues" evidence="5">
    <location>
        <begin position="271"/>
        <end position="288"/>
    </location>
</feature>
<feature type="region of interest" description="Disordered" evidence="5">
    <location>
        <begin position="269"/>
        <end position="290"/>
    </location>
</feature>
<dbReference type="Pfam" id="PF00642">
    <property type="entry name" value="zf-CCCH"/>
    <property type="match status" value="1"/>
</dbReference>
<evidence type="ECO:0000313" key="7">
    <source>
        <dbReference type="EMBL" id="EMC93247.1"/>
    </source>
</evidence>
<dbReference type="OMA" id="VMEAIVW"/>
<accession>M2LGM6</accession>
<dbReference type="Gene3D" id="4.10.1000.10">
    <property type="entry name" value="Zinc finger, CCCH-type"/>
    <property type="match status" value="1"/>
</dbReference>
<dbReference type="RefSeq" id="XP_007679489.1">
    <property type="nucleotide sequence ID" value="XM_007681299.1"/>
</dbReference>
<evidence type="ECO:0000259" key="6">
    <source>
        <dbReference type="PROSITE" id="PS50103"/>
    </source>
</evidence>
<dbReference type="EMBL" id="KB445560">
    <property type="protein sequence ID" value="EMC93247.1"/>
    <property type="molecule type" value="Genomic_DNA"/>
</dbReference>
<dbReference type="Pfam" id="PF10453">
    <property type="entry name" value="NUFIP1"/>
    <property type="match status" value="1"/>
</dbReference>
<feature type="domain" description="C3H1-type" evidence="6">
    <location>
        <begin position="450"/>
        <end position="478"/>
    </location>
</feature>
<dbReference type="InterPro" id="IPR019496">
    <property type="entry name" value="NUFIP1_cons_dom"/>
</dbReference>
<feature type="region of interest" description="Disordered" evidence="5">
    <location>
        <begin position="351"/>
        <end position="447"/>
    </location>
</feature>
<dbReference type="GO" id="GO:0000492">
    <property type="term" value="P:box C/D snoRNP assembly"/>
    <property type="evidence" value="ECO:0007669"/>
    <property type="project" value="TreeGrafter"/>
</dbReference>
<dbReference type="HOGENOM" id="CLU_545146_0_0_1"/>
<dbReference type="SMART" id="SM00356">
    <property type="entry name" value="ZnF_C3H1"/>
    <property type="match status" value="1"/>
</dbReference>
<evidence type="ECO:0000256" key="2">
    <source>
        <dbReference type="ARBA" id="ARBA00022771"/>
    </source>
</evidence>
<evidence type="ECO:0000313" key="8">
    <source>
        <dbReference type="Proteomes" id="UP000011761"/>
    </source>
</evidence>
<feature type="compositionally biased region" description="Polar residues" evidence="5">
    <location>
        <begin position="73"/>
        <end position="101"/>
    </location>
</feature>
<dbReference type="SUPFAM" id="SSF90229">
    <property type="entry name" value="CCCH zinc finger"/>
    <property type="match status" value="1"/>
</dbReference>
<dbReference type="Proteomes" id="UP000011761">
    <property type="component" value="Unassembled WGS sequence"/>
</dbReference>
<feature type="compositionally biased region" description="Low complexity" evidence="5">
    <location>
        <begin position="407"/>
        <end position="427"/>
    </location>
</feature>
<evidence type="ECO:0000256" key="1">
    <source>
        <dbReference type="ARBA" id="ARBA00022723"/>
    </source>
</evidence>
<feature type="compositionally biased region" description="Acidic residues" evidence="5">
    <location>
        <begin position="218"/>
        <end position="227"/>
    </location>
</feature>
<dbReference type="InterPro" id="IPR036855">
    <property type="entry name" value="Znf_CCCH_sf"/>
</dbReference>
<evidence type="ECO:0000256" key="4">
    <source>
        <dbReference type="PROSITE-ProRule" id="PRU00723"/>
    </source>
</evidence>
<feature type="compositionally biased region" description="Pro residues" evidence="5">
    <location>
        <begin position="8"/>
        <end position="19"/>
    </location>
</feature>
<dbReference type="OrthoDB" id="273070at2759"/>
<dbReference type="InterPro" id="IPR039136">
    <property type="entry name" value="NUFIP1-like"/>
</dbReference>
<keyword evidence="3 4" id="KW-0862">Zinc</keyword>
<feature type="region of interest" description="Disordered" evidence="5">
    <location>
        <begin position="1"/>
        <end position="228"/>
    </location>
</feature>
<dbReference type="AlphaFoldDB" id="M2LGM6"/>
<protein>
    <recommendedName>
        <fullName evidence="6">C3H1-type domain-containing protein</fullName>
    </recommendedName>
</protein>
<keyword evidence="2 4" id="KW-0863">Zinc-finger</keyword>